<feature type="signal peptide" evidence="9">
    <location>
        <begin position="1"/>
        <end position="39"/>
    </location>
</feature>
<dbReference type="FunFam" id="1.10.287.990:FF:000002">
    <property type="entry name" value="Superoxide dismutase"/>
    <property type="match status" value="1"/>
</dbReference>
<dbReference type="GO" id="GO:0046872">
    <property type="term" value="F:metal ion binding"/>
    <property type="evidence" value="ECO:0007669"/>
    <property type="project" value="UniProtKB-KW"/>
</dbReference>
<dbReference type="Pfam" id="PF02777">
    <property type="entry name" value="Sod_Fe_C"/>
    <property type="match status" value="1"/>
</dbReference>
<comment type="function">
    <text evidence="8">Destroys radicals which are normally produced within the cells and which are toxic to biological systems.</text>
</comment>
<dbReference type="FunFam" id="3.55.40.20:FF:000001">
    <property type="entry name" value="Superoxide dismutase"/>
    <property type="match status" value="1"/>
</dbReference>
<protein>
    <recommendedName>
        <fullName evidence="8">Superoxide dismutase</fullName>
        <ecNumber evidence="8">1.15.1.1</ecNumber>
    </recommendedName>
</protein>
<evidence type="ECO:0000256" key="9">
    <source>
        <dbReference type="SAM" id="SignalP"/>
    </source>
</evidence>
<dbReference type="InterPro" id="IPR019832">
    <property type="entry name" value="Mn/Fe_SOD_C"/>
</dbReference>
<gene>
    <name evidence="12" type="ORF">N47_N25940</name>
</gene>
<dbReference type="InterPro" id="IPR001189">
    <property type="entry name" value="Mn/Fe_SOD"/>
</dbReference>
<dbReference type="GO" id="GO:0051536">
    <property type="term" value="F:iron-sulfur cluster binding"/>
    <property type="evidence" value="ECO:0007669"/>
    <property type="project" value="UniProtKB-KW"/>
</dbReference>
<keyword evidence="3 8" id="KW-0560">Oxidoreductase</keyword>
<evidence type="ECO:0000259" key="11">
    <source>
        <dbReference type="Pfam" id="PF02777"/>
    </source>
</evidence>
<evidence type="ECO:0000256" key="8">
    <source>
        <dbReference type="RuleBase" id="RU000414"/>
    </source>
</evidence>
<dbReference type="EC" id="1.15.1.1" evidence="8"/>
<comment type="similarity">
    <text evidence="1 8">Belongs to the iron/manganese superoxide dismutase family.</text>
</comment>
<name>E1YMH5_9BACT</name>
<dbReference type="AlphaFoldDB" id="E1YMH5"/>
<keyword evidence="9" id="KW-0732">Signal</keyword>
<feature type="binding site" evidence="7">
    <location>
        <position position="211"/>
    </location>
    <ligand>
        <name>Mn(2+)</name>
        <dbReference type="ChEBI" id="CHEBI:29035"/>
    </ligand>
</feature>
<dbReference type="InterPro" id="IPR019831">
    <property type="entry name" value="Mn/Fe_SOD_N"/>
</dbReference>
<evidence type="ECO:0000256" key="2">
    <source>
        <dbReference type="ARBA" id="ARBA00022723"/>
    </source>
</evidence>
<dbReference type="Gene3D" id="3.55.40.20">
    <property type="entry name" value="Iron/manganese superoxide dismutase, C-terminal domain"/>
    <property type="match status" value="1"/>
</dbReference>
<dbReference type="PANTHER" id="PTHR42769:SF3">
    <property type="entry name" value="SUPEROXIDE DISMUTASE [FE] 2, CHLOROPLASTIC"/>
    <property type="match status" value="1"/>
</dbReference>
<reference evidence="12" key="1">
    <citation type="journal article" date="2011" name="Environ. Microbiol.">
        <title>Genomic insights into the metabolic potential of the polycyclic aromatic hydrocarbon degrading sulfate-reducing Deltaproteobacterium N47.</title>
        <authorList>
            <person name="Bergmann F."/>
            <person name="Selesi D."/>
            <person name="Weinmaier T."/>
            <person name="Tischler P."/>
            <person name="Rattei T."/>
            <person name="Meckenstock R.U."/>
        </authorList>
    </citation>
    <scope>NUCLEOTIDE SEQUENCE</scope>
</reference>
<dbReference type="PIRSF" id="PIRSF000349">
    <property type="entry name" value="SODismutase"/>
    <property type="match status" value="1"/>
</dbReference>
<dbReference type="InterPro" id="IPR036314">
    <property type="entry name" value="SOD_C_sf"/>
</dbReference>
<feature type="binding site" evidence="7">
    <location>
        <position position="73"/>
    </location>
    <ligand>
        <name>Mn(2+)</name>
        <dbReference type="ChEBI" id="CHEBI:29035"/>
    </ligand>
</feature>
<dbReference type="EMBL" id="FR695879">
    <property type="protein sequence ID" value="CBX31769.1"/>
    <property type="molecule type" value="Genomic_DNA"/>
</dbReference>
<dbReference type="PROSITE" id="PS00088">
    <property type="entry name" value="SOD_MN"/>
    <property type="match status" value="1"/>
</dbReference>
<feature type="binding site" evidence="7">
    <location>
        <position position="125"/>
    </location>
    <ligand>
        <name>Mn(2+)</name>
        <dbReference type="ChEBI" id="CHEBI:29035"/>
    </ligand>
</feature>
<comment type="catalytic activity">
    <reaction evidence="6 8">
        <text>2 superoxide + 2 H(+) = H2O2 + O2</text>
        <dbReference type="Rhea" id="RHEA:20696"/>
        <dbReference type="ChEBI" id="CHEBI:15378"/>
        <dbReference type="ChEBI" id="CHEBI:15379"/>
        <dbReference type="ChEBI" id="CHEBI:16240"/>
        <dbReference type="ChEBI" id="CHEBI:18421"/>
        <dbReference type="EC" id="1.15.1.1"/>
    </reaction>
</comment>
<dbReference type="InterPro" id="IPR036324">
    <property type="entry name" value="Mn/Fe_SOD_N_sf"/>
</dbReference>
<dbReference type="Pfam" id="PF00081">
    <property type="entry name" value="Sod_Fe_N"/>
    <property type="match status" value="1"/>
</dbReference>
<evidence type="ECO:0000256" key="6">
    <source>
        <dbReference type="ARBA" id="ARBA00049204"/>
    </source>
</evidence>
<dbReference type="GO" id="GO:0004784">
    <property type="term" value="F:superoxide dismutase activity"/>
    <property type="evidence" value="ECO:0007669"/>
    <property type="project" value="UniProtKB-EC"/>
</dbReference>
<dbReference type="InterPro" id="IPR006311">
    <property type="entry name" value="TAT_signal"/>
</dbReference>
<feature type="chain" id="PRO_5003155009" description="Superoxide dismutase" evidence="9">
    <location>
        <begin position="40"/>
        <end position="245"/>
    </location>
</feature>
<dbReference type="SUPFAM" id="SSF54719">
    <property type="entry name" value="Fe,Mn superoxide dismutase (SOD), C-terminal domain"/>
    <property type="match status" value="1"/>
</dbReference>
<sequence length="245" mass="27118">MDNTPVNTQLNRRQFLTATLSGTVLLASGLMGVTPVLHADAQPPDLSPFKLPPLPYGNDALSPYISANTIKFHYGKHHQGYIDKINSFIQNTEFAKYSLEEIIKKTATIKDHIAIFNNAAQAWNHGFYWKSMKPEGGGAPTGALAKKLDADFGSLEKFKKAFGDAAATQFGSGWAWLVADRGNLAVVKTSNADTPLAHGQVPILTIDVWEHAYYLDYQNRRTDYIAAFLDHLVNWDFAEKNFTGI</sequence>
<organism evidence="12">
    <name type="scientific">uncultured Desulfobacterium sp</name>
    <dbReference type="NCBI Taxonomy" id="201089"/>
    <lineage>
        <taxon>Bacteria</taxon>
        <taxon>Pseudomonadati</taxon>
        <taxon>Thermodesulfobacteriota</taxon>
        <taxon>Desulfobacteria</taxon>
        <taxon>Desulfobacterales</taxon>
        <taxon>Desulfobacteriaceae</taxon>
        <taxon>Desulfobacterium</taxon>
        <taxon>environmental samples</taxon>
    </lineage>
</organism>
<keyword evidence="5" id="KW-0411">Iron-sulfur</keyword>
<dbReference type="Gene3D" id="1.10.287.990">
    <property type="entry name" value="Fe,Mn superoxide dismutase (SOD) domain"/>
    <property type="match status" value="1"/>
</dbReference>
<evidence type="ECO:0000256" key="7">
    <source>
        <dbReference type="PIRSR" id="PIRSR000349-1"/>
    </source>
</evidence>
<evidence type="ECO:0000256" key="1">
    <source>
        <dbReference type="ARBA" id="ARBA00008714"/>
    </source>
</evidence>
<feature type="domain" description="Manganese/iron superoxide dismutase C-terminal" evidence="11">
    <location>
        <begin position="140"/>
        <end position="241"/>
    </location>
</feature>
<dbReference type="PANTHER" id="PTHR42769">
    <property type="entry name" value="SUPEROXIDE DISMUTASE"/>
    <property type="match status" value="1"/>
</dbReference>
<accession>E1YMH5</accession>
<dbReference type="GO" id="GO:0005737">
    <property type="term" value="C:cytoplasm"/>
    <property type="evidence" value="ECO:0007669"/>
    <property type="project" value="UniProtKB-ARBA"/>
</dbReference>
<dbReference type="PROSITE" id="PS51318">
    <property type="entry name" value="TAT"/>
    <property type="match status" value="1"/>
</dbReference>
<keyword evidence="4" id="KW-0408">Iron</keyword>
<evidence type="ECO:0000256" key="4">
    <source>
        <dbReference type="ARBA" id="ARBA00023004"/>
    </source>
</evidence>
<proteinExistence type="inferred from homology"/>
<evidence type="ECO:0000256" key="3">
    <source>
        <dbReference type="ARBA" id="ARBA00023002"/>
    </source>
</evidence>
<keyword evidence="2 7" id="KW-0479">Metal-binding</keyword>
<dbReference type="SUPFAM" id="SSF46609">
    <property type="entry name" value="Fe,Mn superoxide dismutase (SOD), N-terminal domain"/>
    <property type="match status" value="1"/>
</dbReference>
<feature type="binding site" evidence="7">
    <location>
        <position position="207"/>
    </location>
    <ligand>
        <name>Mn(2+)</name>
        <dbReference type="ChEBI" id="CHEBI:29035"/>
    </ligand>
</feature>
<evidence type="ECO:0000259" key="10">
    <source>
        <dbReference type="Pfam" id="PF00081"/>
    </source>
</evidence>
<evidence type="ECO:0000313" key="12">
    <source>
        <dbReference type="EMBL" id="CBX31769.1"/>
    </source>
</evidence>
<dbReference type="InterPro" id="IPR019833">
    <property type="entry name" value="Mn/Fe_SOD_BS"/>
</dbReference>
<dbReference type="PRINTS" id="PR01703">
    <property type="entry name" value="MNSODISMTASE"/>
</dbReference>
<evidence type="ECO:0000256" key="5">
    <source>
        <dbReference type="ARBA" id="ARBA00023014"/>
    </source>
</evidence>
<feature type="domain" description="Manganese/iron superoxide dismutase N-terminal" evidence="10">
    <location>
        <begin position="49"/>
        <end position="133"/>
    </location>
</feature>